<accession>A0A8K0RZD4</accession>
<comment type="caution">
    <text evidence="1">The sequence shown here is derived from an EMBL/GenBank/DDBJ whole genome shotgun (WGS) entry which is preliminary data.</text>
</comment>
<proteinExistence type="predicted"/>
<reference evidence="1" key="1">
    <citation type="journal article" date="2021" name="Nat. Commun.">
        <title>Genetic determinants of endophytism in the Arabidopsis root mycobiome.</title>
        <authorList>
            <person name="Mesny F."/>
            <person name="Miyauchi S."/>
            <person name="Thiergart T."/>
            <person name="Pickel B."/>
            <person name="Atanasova L."/>
            <person name="Karlsson M."/>
            <person name="Huettel B."/>
            <person name="Barry K.W."/>
            <person name="Haridas S."/>
            <person name="Chen C."/>
            <person name="Bauer D."/>
            <person name="Andreopoulos W."/>
            <person name="Pangilinan J."/>
            <person name="LaButti K."/>
            <person name="Riley R."/>
            <person name="Lipzen A."/>
            <person name="Clum A."/>
            <person name="Drula E."/>
            <person name="Henrissat B."/>
            <person name="Kohler A."/>
            <person name="Grigoriev I.V."/>
            <person name="Martin F.M."/>
            <person name="Hacquard S."/>
        </authorList>
    </citation>
    <scope>NUCLEOTIDE SEQUENCE</scope>
    <source>
        <strain evidence="1">MPI-SDFR-AT-0068</strain>
    </source>
</reference>
<organism evidence="1 2">
    <name type="scientific">Fusarium tricinctum</name>
    <dbReference type="NCBI Taxonomy" id="61284"/>
    <lineage>
        <taxon>Eukaryota</taxon>
        <taxon>Fungi</taxon>
        <taxon>Dikarya</taxon>
        <taxon>Ascomycota</taxon>
        <taxon>Pezizomycotina</taxon>
        <taxon>Sordariomycetes</taxon>
        <taxon>Hypocreomycetidae</taxon>
        <taxon>Hypocreales</taxon>
        <taxon>Nectriaceae</taxon>
        <taxon>Fusarium</taxon>
        <taxon>Fusarium tricinctum species complex</taxon>
    </lineage>
</organism>
<protein>
    <submittedName>
        <fullName evidence="1">Uncharacterized protein</fullName>
    </submittedName>
</protein>
<keyword evidence="2" id="KW-1185">Reference proteome</keyword>
<dbReference type="Proteomes" id="UP000813427">
    <property type="component" value="Unassembled WGS sequence"/>
</dbReference>
<name>A0A8K0RZD4_9HYPO</name>
<sequence>MAHAINMTDYTPTCGTDREFKRWYSELLRAFEDPITTDSITDFFAPGGALILMGTHFTGADAILGARGAILPADGSIQWNHFPNITIVTSETPTNKSFEVTGVLQITLPANASCSTTYYQTLFTVEKNLTTGRANLAPQGGSLIIYNGFSINATDDQCTK</sequence>
<gene>
    <name evidence="1" type="ORF">BKA59DRAFT_454105</name>
</gene>
<evidence type="ECO:0000313" key="2">
    <source>
        <dbReference type="Proteomes" id="UP000813427"/>
    </source>
</evidence>
<dbReference type="AlphaFoldDB" id="A0A8K0RZD4"/>
<dbReference type="EMBL" id="JAGPXF010000004">
    <property type="protein sequence ID" value="KAH7245034.1"/>
    <property type="molecule type" value="Genomic_DNA"/>
</dbReference>
<evidence type="ECO:0000313" key="1">
    <source>
        <dbReference type="EMBL" id="KAH7245034.1"/>
    </source>
</evidence>
<dbReference type="OrthoDB" id="5176208at2759"/>